<feature type="compositionally biased region" description="Polar residues" evidence="2">
    <location>
        <begin position="296"/>
        <end position="305"/>
    </location>
</feature>
<dbReference type="PROSITE" id="PS51048">
    <property type="entry name" value="SGS"/>
    <property type="match status" value="1"/>
</dbReference>
<gene>
    <name evidence="5" type="ORF">M0812_08707</name>
</gene>
<dbReference type="SUPFAM" id="SSF48452">
    <property type="entry name" value="TPR-like"/>
    <property type="match status" value="1"/>
</dbReference>
<feature type="compositionally biased region" description="Basic and acidic residues" evidence="2">
    <location>
        <begin position="278"/>
        <end position="295"/>
    </location>
</feature>
<evidence type="ECO:0000256" key="1">
    <source>
        <dbReference type="ARBA" id="ARBA00008509"/>
    </source>
</evidence>
<dbReference type="PANTHER" id="PTHR45862">
    <property type="entry name" value="PROTEIN SGT1 HOMOLOG"/>
    <property type="match status" value="1"/>
</dbReference>
<evidence type="ECO:0000259" key="3">
    <source>
        <dbReference type="PROSITE" id="PS51048"/>
    </source>
</evidence>
<dbReference type="AlphaFoldDB" id="A0AAV8A233"/>
<dbReference type="InterPro" id="IPR011990">
    <property type="entry name" value="TPR-like_helical_dom_sf"/>
</dbReference>
<feature type="domain" description="CS" evidence="4">
    <location>
        <begin position="186"/>
        <end position="275"/>
    </location>
</feature>
<dbReference type="InterPro" id="IPR007052">
    <property type="entry name" value="CS_dom"/>
</dbReference>
<comment type="caution">
    <text evidence="5">The sequence shown here is derived from an EMBL/GenBank/DDBJ whole genome shotgun (WGS) entry which is preliminary data.</text>
</comment>
<evidence type="ECO:0000313" key="5">
    <source>
        <dbReference type="EMBL" id="KAJ3446170.1"/>
    </source>
</evidence>
<feature type="region of interest" description="Disordered" evidence="2">
    <location>
        <begin position="278"/>
        <end position="308"/>
    </location>
</feature>
<dbReference type="Proteomes" id="UP001146793">
    <property type="component" value="Unassembled WGS sequence"/>
</dbReference>
<accession>A0AAV8A233</accession>
<dbReference type="Gene3D" id="1.25.40.10">
    <property type="entry name" value="Tetratricopeptide repeat domain"/>
    <property type="match status" value="1"/>
</dbReference>
<dbReference type="InterPro" id="IPR008978">
    <property type="entry name" value="HSP20-like_chaperone"/>
</dbReference>
<evidence type="ECO:0000259" key="4">
    <source>
        <dbReference type="PROSITE" id="PS51203"/>
    </source>
</evidence>
<dbReference type="SUPFAM" id="SSF49764">
    <property type="entry name" value="HSP20-like chaperones"/>
    <property type="match status" value="1"/>
</dbReference>
<reference evidence="5" key="1">
    <citation type="submission" date="2022-08" db="EMBL/GenBank/DDBJ databases">
        <title>Novel sulphate-reducing endosymbionts in the free-living metamonad Anaeramoeba.</title>
        <authorList>
            <person name="Jerlstrom-Hultqvist J."/>
            <person name="Cepicka I."/>
            <person name="Gallot-Lavallee L."/>
            <person name="Salas-Leiva D."/>
            <person name="Curtis B.A."/>
            <person name="Zahonova K."/>
            <person name="Pipaliya S."/>
            <person name="Dacks J."/>
            <person name="Roger A.J."/>
        </authorList>
    </citation>
    <scope>NUCLEOTIDE SEQUENCE</scope>
    <source>
        <strain evidence="5">Busselton2</strain>
    </source>
</reference>
<evidence type="ECO:0000313" key="6">
    <source>
        <dbReference type="Proteomes" id="UP001146793"/>
    </source>
</evidence>
<dbReference type="InterPro" id="IPR019734">
    <property type="entry name" value="TPR_rpt"/>
</dbReference>
<feature type="region of interest" description="Disordered" evidence="2">
    <location>
        <begin position="132"/>
        <end position="183"/>
    </location>
</feature>
<dbReference type="Pfam" id="PF05002">
    <property type="entry name" value="SGS"/>
    <property type="match status" value="1"/>
</dbReference>
<feature type="compositionally biased region" description="Basic and acidic residues" evidence="2">
    <location>
        <begin position="135"/>
        <end position="183"/>
    </location>
</feature>
<comment type="similarity">
    <text evidence="1">Belongs to the SGT1 family.</text>
</comment>
<dbReference type="Gene3D" id="2.60.40.790">
    <property type="match status" value="1"/>
</dbReference>
<proteinExistence type="inferred from homology"/>
<sequence>MTNQVSDILSNANSLMVDEEYEEALEEYNLALESEKKKTSNSELLFNIFLKRSACHLKIGNYIESLSDANSALKIKEDSYIGYLRKGISLFELEEFKSAERAFEKGLKIKTNHKQLKRWLRKAKLEIEIEEGEGSNEKEKEKEKEKKEEKEKVKEKKQEAMEIEKKGSSSETEESSKKEIQTEEKKPTFRRDWFQNREFVSVTIFIKDRTREDCEIDFAKNDLSISIKIDKDRDYVLYFDLYSEIVPSECKFIVNKSNVEIKCKKKESTRWKSLERKEELETNKITKPPKTEKKQTNLNLYPSSKSPKDWDKLVRESVVKEKKEKLIKEKLKEGKSVEEIKSDDEELKYHSDSDSDGGDPMTKFLRKIYSGGNVDIKRAMEKSFSESGGTVLSTNWNEVGKKKVEGKAPDGMVMKQWEK</sequence>
<dbReference type="SMART" id="SM00028">
    <property type="entry name" value="TPR"/>
    <property type="match status" value="3"/>
</dbReference>
<name>A0AAV8A233_9EUKA</name>
<feature type="domain" description="SGS" evidence="3">
    <location>
        <begin position="300"/>
        <end position="419"/>
    </location>
</feature>
<protein>
    <submittedName>
        <fullName evidence="5">Protein sgt1</fullName>
    </submittedName>
</protein>
<dbReference type="EMBL" id="JANTQA010000021">
    <property type="protein sequence ID" value="KAJ3446170.1"/>
    <property type="molecule type" value="Genomic_DNA"/>
</dbReference>
<dbReference type="CDD" id="cd06466">
    <property type="entry name" value="p23_CS_SGT1_like"/>
    <property type="match status" value="1"/>
</dbReference>
<dbReference type="InterPro" id="IPR007699">
    <property type="entry name" value="SGS_dom"/>
</dbReference>
<dbReference type="Pfam" id="PF04969">
    <property type="entry name" value="CS"/>
    <property type="match status" value="1"/>
</dbReference>
<dbReference type="GO" id="GO:0051087">
    <property type="term" value="F:protein-folding chaperone binding"/>
    <property type="evidence" value="ECO:0007669"/>
    <property type="project" value="InterPro"/>
</dbReference>
<evidence type="ECO:0000256" key="2">
    <source>
        <dbReference type="SAM" id="MobiDB-lite"/>
    </source>
</evidence>
<dbReference type="InterPro" id="IPR044563">
    <property type="entry name" value="Sgt1-like"/>
</dbReference>
<feature type="region of interest" description="Disordered" evidence="2">
    <location>
        <begin position="342"/>
        <end position="361"/>
    </location>
</feature>
<dbReference type="PROSITE" id="PS51203">
    <property type="entry name" value="CS"/>
    <property type="match status" value="1"/>
</dbReference>
<organism evidence="5 6">
    <name type="scientific">Anaeramoeba flamelloides</name>
    <dbReference type="NCBI Taxonomy" id="1746091"/>
    <lineage>
        <taxon>Eukaryota</taxon>
        <taxon>Metamonada</taxon>
        <taxon>Anaeramoebidae</taxon>
        <taxon>Anaeramoeba</taxon>
    </lineage>
</organism>